<reference evidence="6 7" key="1">
    <citation type="submission" date="2022-04" db="EMBL/GenBank/DDBJ databases">
        <title>Pseudomonas knackmussii B09-2.</title>
        <authorList>
            <person name="Deng Y."/>
        </authorList>
    </citation>
    <scope>NUCLEOTIDE SEQUENCE [LARGE SCALE GENOMIC DNA]</scope>
    <source>
        <strain evidence="6 7">B09-2</strain>
    </source>
</reference>
<dbReference type="Gene3D" id="3.40.190.10">
    <property type="entry name" value="Periplasmic binding protein-like II"/>
    <property type="match status" value="2"/>
</dbReference>
<organism evidence="6 7">
    <name type="scientific">Pseudomonas knackmussii</name>
    <dbReference type="NCBI Taxonomy" id="65741"/>
    <lineage>
        <taxon>Bacteria</taxon>
        <taxon>Pseudomonadati</taxon>
        <taxon>Pseudomonadota</taxon>
        <taxon>Gammaproteobacteria</taxon>
        <taxon>Pseudomonadales</taxon>
        <taxon>Pseudomonadaceae</taxon>
        <taxon>Pseudomonas</taxon>
    </lineage>
</organism>
<gene>
    <name evidence="6" type="primary">malE</name>
    <name evidence="6" type="ORF">M0M42_07190</name>
</gene>
<evidence type="ECO:0000313" key="7">
    <source>
        <dbReference type="Proteomes" id="UP000831189"/>
    </source>
</evidence>
<dbReference type="Proteomes" id="UP000831189">
    <property type="component" value="Chromosome"/>
</dbReference>
<evidence type="ECO:0000313" key="6">
    <source>
        <dbReference type="EMBL" id="UPQ84175.1"/>
    </source>
</evidence>
<dbReference type="PANTHER" id="PTHR30061:SF50">
    <property type="entry name" value="MALTOSE_MALTODEXTRIN-BINDING PERIPLASMIC PROTEIN"/>
    <property type="match status" value="1"/>
</dbReference>
<dbReference type="InterPro" id="IPR006060">
    <property type="entry name" value="Maltose/Cyclodextrin-bd"/>
</dbReference>
<comment type="function">
    <text evidence="5">Part of the ABC transporter complex MalEFGK involved in maltose/maltodextrin import. Binds maltose and higher maltodextrins.</text>
</comment>
<keyword evidence="2 5" id="KW-0813">Transport</keyword>
<sequence length="415" mass="45521">MIALFNAAMLSLLLLCLPGNALAFERDKLLVWVNQDKGFNGVAEVGKRFQADTGIAVEVATPNDLAARFDRLANTAKGPDIVIFAHDRFGSWLDAGHLAVLSPSPAARQRTPAFAWEAVSVAKRIYGYPLSTEVVSLIYNRDLVPTPPRTWNEVIALDEQLRAQGKRAIEWDYANLYFSWPIIAGSGGYSLRKRNGLYDLDDLGIANSGAIAGFKQIQQLLELGALSPEASYGGMMDAFKAGELAMMINGPWVWNELRAAGLRFGAADVPGIDANRPGKPFVGVIAAAVNAHSPNQKQAQRFLDDYLTTADGLRSIDADKPLGAVANLELLETLQHDPLIAHTYRSAAAGEIMPDVPEMKRFWALFESRLKPMLLGERPIPATLEEISGRLRQHAQMQSVRRRFYPIVETSDKAP</sequence>
<proteinExistence type="inferred from homology"/>
<protein>
    <recommendedName>
        <fullName evidence="5">Maltodextrin-binding protein</fullName>
    </recommendedName>
</protein>
<evidence type="ECO:0000256" key="5">
    <source>
        <dbReference type="RuleBase" id="RU365005"/>
    </source>
</evidence>
<dbReference type="PRINTS" id="PR00181">
    <property type="entry name" value="MALTOSEBP"/>
</dbReference>
<accession>A0ABY4KXU1</accession>
<keyword evidence="7" id="KW-1185">Reference proteome</keyword>
<evidence type="ECO:0000256" key="3">
    <source>
        <dbReference type="ARBA" id="ARBA00022597"/>
    </source>
</evidence>
<dbReference type="NCBIfam" id="NF007011">
    <property type="entry name" value="PRK09474.1"/>
    <property type="match status" value="1"/>
</dbReference>
<dbReference type="InterPro" id="IPR006059">
    <property type="entry name" value="SBP"/>
</dbReference>
<feature type="signal peptide" evidence="5">
    <location>
        <begin position="1"/>
        <end position="23"/>
    </location>
</feature>
<feature type="chain" id="PRO_5044971688" description="Maltodextrin-binding protein" evidence="5">
    <location>
        <begin position="24"/>
        <end position="415"/>
    </location>
</feature>
<dbReference type="EMBL" id="CP096208">
    <property type="protein sequence ID" value="UPQ84175.1"/>
    <property type="molecule type" value="Genomic_DNA"/>
</dbReference>
<keyword evidence="3 5" id="KW-0762">Sugar transport</keyword>
<dbReference type="SUPFAM" id="SSF53850">
    <property type="entry name" value="Periplasmic binding protein-like II"/>
    <property type="match status" value="1"/>
</dbReference>
<comment type="subcellular location">
    <subcellularLocation>
        <location evidence="5">Periplasm</location>
    </subcellularLocation>
</comment>
<evidence type="ECO:0000256" key="1">
    <source>
        <dbReference type="ARBA" id="ARBA00008520"/>
    </source>
</evidence>
<evidence type="ECO:0000256" key="4">
    <source>
        <dbReference type="ARBA" id="ARBA00022729"/>
    </source>
</evidence>
<name>A0ABY4KXU1_9PSED</name>
<keyword evidence="4 5" id="KW-0732">Signal</keyword>
<evidence type="ECO:0000256" key="2">
    <source>
        <dbReference type="ARBA" id="ARBA00022448"/>
    </source>
</evidence>
<dbReference type="Pfam" id="PF01547">
    <property type="entry name" value="SBP_bac_1"/>
    <property type="match status" value="1"/>
</dbReference>
<comment type="similarity">
    <text evidence="1 5">Belongs to the bacterial solute-binding protein 1 family.</text>
</comment>
<dbReference type="PANTHER" id="PTHR30061">
    <property type="entry name" value="MALTOSE-BINDING PERIPLASMIC PROTEIN"/>
    <property type="match status" value="1"/>
</dbReference>
<keyword evidence="5" id="KW-0574">Periplasm</keyword>